<evidence type="ECO:0000256" key="4">
    <source>
        <dbReference type="ARBA" id="ARBA00023159"/>
    </source>
</evidence>
<dbReference type="InterPro" id="IPR009057">
    <property type="entry name" value="Homeodomain-like_sf"/>
</dbReference>
<name>A0A0A3ASE9_9PAST</name>
<evidence type="ECO:0000256" key="1">
    <source>
        <dbReference type="ARBA" id="ARBA00022490"/>
    </source>
</evidence>
<dbReference type="PANTHER" id="PTHR46796">
    <property type="entry name" value="HTH-TYPE TRANSCRIPTIONAL ACTIVATOR RHAS-RELATED"/>
    <property type="match status" value="1"/>
</dbReference>
<dbReference type="Gene3D" id="1.10.10.60">
    <property type="entry name" value="Homeodomain-like"/>
    <property type="match status" value="2"/>
</dbReference>
<dbReference type="PROSITE" id="PS00041">
    <property type="entry name" value="HTH_ARAC_FAMILY_1"/>
    <property type="match status" value="2"/>
</dbReference>
<protein>
    <recommendedName>
        <fullName evidence="6">HTH araC/xylS-type domain-containing protein</fullName>
    </recommendedName>
</protein>
<dbReference type="InterPro" id="IPR014710">
    <property type="entry name" value="RmlC-like_jellyroll"/>
</dbReference>
<evidence type="ECO:0000256" key="5">
    <source>
        <dbReference type="ARBA" id="ARBA00023163"/>
    </source>
</evidence>
<dbReference type="InterPro" id="IPR018060">
    <property type="entry name" value="HTH_AraC"/>
</dbReference>
<dbReference type="InterPro" id="IPR020449">
    <property type="entry name" value="Tscrpt_reg_AraC-type_HTH"/>
</dbReference>
<evidence type="ECO:0000256" key="3">
    <source>
        <dbReference type="ARBA" id="ARBA00023125"/>
    </source>
</evidence>
<dbReference type="SMART" id="SM00342">
    <property type="entry name" value="HTH_ARAC"/>
    <property type="match status" value="1"/>
</dbReference>
<dbReference type="SUPFAM" id="SSF46689">
    <property type="entry name" value="Homeodomain-like"/>
    <property type="match status" value="2"/>
</dbReference>
<dbReference type="InterPro" id="IPR037923">
    <property type="entry name" value="HTH-like"/>
</dbReference>
<dbReference type="Pfam" id="PF12833">
    <property type="entry name" value="HTH_18"/>
    <property type="match status" value="1"/>
</dbReference>
<dbReference type="Gene3D" id="2.60.120.10">
    <property type="entry name" value="Jelly Rolls"/>
    <property type="match status" value="1"/>
</dbReference>
<evidence type="ECO:0000259" key="6">
    <source>
        <dbReference type="PROSITE" id="PS01124"/>
    </source>
</evidence>
<dbReference type="GO" id="GO:0003700">
    <property type="term" value="F:DNA-binding transcription factor activity"/>
    <property type="evidence" value="ECO:0007669"/>
    <property type="project" value="InterPro"/>
</dbReference>
<keyword evidence="8" id="KW-1185">Reference proteome</keyword>
<organism evidence="7 8">
    <name type="scientific">Chelonobacter oris</name>
    <dbReference type="NCBI Taxonomy" id="505317"/>
    <lineage>
        <taxon>Bacteria</taxon>
        <taxon>Pseudomonadati</taxon>
        <taxon>Pseudomonadota</taxon>
        <taxon>Gammaproteobacteria</taxon>
        <taxon>Pasteurellales</taxon>
        <taxon>Pasteurellaceae</taxon>
        <taxon>Chelonobacter</taxon>
    </lineage>
</organism>
<dbReference type="InterPro" id="IPR018062">
    <property type="entry name" value="HTH_AraC-typ_CS"/>
</dbReference>
<evidence type="ECO:0000313" key="8">
    <source>
        <dbReference type="Proteomes" id="UP000030380"/>
    </source>
</evidence>
<evidence type="ECO:0000256" key="2">
    <source>
        <dbReference type="ARBA" id="ARBA00023015"/>
    </source>
</evidence>
<dbReference type="GO" id="GO:0043565">
    <property type="term" value="F:sequence-specific DNA binding"/>
    <property type="evidence" value="ECO:0007669"/>
    <property type="project" value="InterPro"/>
</dbReference>
<gene>
    <name evidence="7" type="ORF">OA57_04590</name>
</gene>
<keyword evidence="5" id="KW-0804">Transcription</keyword>
<reference evidence="7 8" key="1">
    <citation type="submission" date="2014-11" db="EMBL/GenBank/DDBJ databases">
        <title>Draft genome sequence of Chelonobacter oris 1662T, associated with respiratory disease in Hermann's Tortoises.</title>
        <authorList>
            <person name="Kudirkiene E."/>
            <person name="Hansen M.J."/>
            <person name="Bojesen A.M."/>
        </authorList>
    </citation>
    <scope>NUCLEOTIDE SEQUENCE [LARGE SCALE GENOMIC DNA]</scope>
    <source>
        <strain evidence="7 8">1662</strain>
    </source>
</reference>
<feature type="domain" description="HTH araC/xylS-type" evidence="6">
    <location>
        <begin position="202"/>
        <end position="303"/>
    </location>
</feature>
<comment type="caution">
    <text evidence="7">The sequence shown here is derived from an EMBL/GenBank/DDBJ whole genome shotgun (WGS) entry which is preliminary data.</text>
</comment>
<dbReference type="InterPro" id="IPR050204">
    <property type="entry name" value="AraC_XylS_family_regulators"/>
</dbReference>
<dbReference type="InterPro" id="IPR032783">
    <property type="entry name" value="AraC_lig"/>
</dbReference>
<keyword evidence="3" id="KW-0238">DNA-binding</keyword>
<dbReference type="PANTHER" id="PTHR46796:SF13">
    <property type="entry name" value="HTH-TYPE TRANSCRIPTIONAL ACTIVATOR RHAS"/>
    <property type="match status" value="1"/>
</dbReference>
<dbReference type="OrthoDB" id="9783876at2"/>
<accession>A0A0A3ASE9</accession>
<dbReference type="STRING" id="505317.OA57_04590"/>
<dbReference type="CDD" id="cd06995">
    <property type="entry name" value="cupin_YkgD-like_N"/>
    <property type="match status" value="1"/>
</dbReference>
<dbReference type="AlphaFoldDB" id="A0A0A3ASE9"/>
<keyword evidence="2" id="KW-0805">Transcription regulation</keyword>
<dbReference type="Pfam" id="PF12852">
    <property type="entry name" value="Cupin_6"/>
    <property type="match status" value="1"/>
</dbReference>
<evidence type="ECO:0000313" key="7">
    <source>
        <dbReference type="EMBL" id="KGQ70652.1"/>
    </source>
</evidence>
<dbReference type="Proteomes" id="UP000030380">
    <property type="component" value="Unassembled WGS sequence"/>
</dbReference>
<keyword evidence="4" id="KW-0010">Activator</keyword>
<dbReference type="SUPFAM" id="SSF51215">
    <property type="entry name" value="Regulatory protein AraC"/>
    <property type="match status" value="1"/>
</dbReference>
<sequence>MDYLDRLIQLAQVEGEINVLCRFRGDWQIKHQQEPSPLGIFHIISKGECRLVLNNQQSYHLKPGDVFFLPHGLEHRIQSHNRKSAVDEDGTSTTALQQLQHGPFTLRTNNQASHDFEMFCGYFRYAGHSTLPAILPEHWYLSGNNDSVTSLLALLQREALLEIGTASVVNALCNVLFTYLTRDYIQQNSEVSTGVLGALQDKRLYHAVNSMLQQPEYHWNMENLAELSAMSRANFIRLFKNKTGTLPGKFLTGLRMQKAELLLRNSNKSILAVALEVGYQSEAHFSKAFKQKYDISPSKYRVQKIEG</sequence>
<dbReference type="RefSeq" id="WP_034614039.1">
    <property type="nucleotide sequence ID" value="NZ_JSUM01000006.1"/>
</dbReference>
<dbReference type="PRINTS" id="PR00032">
    <property type="entry name" value="HTHARAC"/>
</dbReference>
<proteinExistence type="predicted"/>
<keyword evidence="1" id="KW-0963">Cytoplasm</keyword>
<dbReference type="EMBL" id="JSUM01000006">
    <property type="protein sequence ID" value="KGQ70652.1"/>
    <property type="molecule type" value="Genomic_DNA"/>
</dbReference>
<dbReference type="PROSITE" id="PS01124">
    <property type="entry name" value="HTH_ARAC_FAMILY_2"/>
    <property type="match status" value="1"/>
</dbReference>